<evidence type="ECO:0000313" key="5">
    <source>
        <dbReference type="EMBL" id="MEX0431681.1"/>
    </source>
</evidence>
<accession>A0ABV3T915</accession>
<evidence type="ECO:0000256" key="4">
    <source>
        <dbReference type="SAM" id="MobiDB-lite"/>
    </source>
</evidence>
<evidence type="ECO:0000313" key="6">
    <source>
        <dbReference type="Proteomes" id="UP001556637"/>
    </source>
</evidence>
<dbReference type="PANTHER" id="PTHR38340:SF1">
    <property type="entry name" value="S-LAYER PROTEIN"/>
    <property type="match status" value="1"/>
</dbReference>
<dbReference type="Gene3D" id="2.150.10.10">
    <property type="entry name" value="Serralysin-like metalloprotease, C-terminal"/>
    <property type="match status" value="2"/>
</dbReference>
<evidence type="ECO:0008006" key="7">
    <source>
        <dbReference type="Google" id="ProtNLM"/>
    </source>
</evidence>
<dbReference type="Proteomes" id="UP001556637">
    <property type="component" value="Unassembled WGS sequence"/>
</dbReference>
<dbReference type="InterPro" id="IPR001343">
    <property type="entry name" value="Hemolysn_Ca-bd"/>
</dbReference>
<evidence type="ECO:0000256" key="1">
    <source>
        <dbReference type="ARBA" id="ARBA00004613"/>
    </source>
</evidence>
<comment type="caution">
    <text evidence="5">The sequence shown here is derived from an EMBL/GenBank/DDBJ whole genome shotgun (WGS) entry which is preliminary data.</text>
</comment>
<evidence type="ECO:0000256" key="2">
    <source>
        <dbReference type="ARBA" id="ARBA00022525"/>
    </source>
</evidence>
<feature type="compositionally biased region" description="Gly residues" evidence="4">
    <location>
        <begin position="183"/>
        <end position="213"/>
    </location>
</feature>
<feature type="non-terminal residue" evidence="5">
    <location>
        <position position="271"/>
    </location>
</feature>
<sequence length="271" mass="26473">AFTTDDTVNIGVGAGGTGSTVTGTSLNDSITGNSGDDELIGGNGADTIEGNSGADSIYGGSGIDVIRSGEDNDTIVYVGDAELFRQDGSLTDAEVDGGIGSSDRIQLDAGLVPFTIEAADQLQDITNVEQITVVDAQGAYSITLNGNVAESGLTTIDLSADTAGTPNEIDVSAETTEGFALTGSGGDDTITGGGGADTIDGGGGNDTITGGAGADELTGGDGDDRFVFATGDVAAGETVTNTNGTATLTNAGNGSVDFTELSDGDGGSLDQ</sequence>
<dbReference type="PRINTS" id="PR00313">
    <property type="entry name" value="CABNDNGRPT"/>
</dbReference>
<dbReference type="PANTHER" id="PTHR38340">
    <property type="entry name" value="S-LAYER PROTEIN"/>
    <property type="match status" value="1"/>
</dbReference>
<dbReference type="EMBL" id="JBAKFF010000002">
    <property type="protein sequence ID" value="MEX0431681.1"/>
    <property type="molecule type" value="Genomic_DNA"/>
</dbReference>
<dbReference type="Pfam" id="PF00353">
    <property type="entry name" value="HemolysinCabind"/>
    <property type="match status" value="2"/>
</dbReference>
<feature type="region of interest" description="Disordered" evidence="4">
    <location>
        <begin position="182"/>
        <end position="219"/>
    </location>
</feature>
<reference evidence="5 6" key="1">
    <citation type="submission" date="2024-02" db="EMBL/GenBank/DDBJ databases">
        <title>New especies of Spiribacter isolated from saline water.</title>
        <authorList>
            <person name="Leon M.J."/>
            <person name="De La Haba R."/>
            <person name="Sanchez-Porro C."/>
            <person name="Ventosa A."/>
        </authorList>
    </citation>
    <scope>NUCLEOTIDE SEQUENCE [LARGE SCALE GENOMIC DNA]</scope>
    <source>
        <strain evidence="6">ag22IC4-189</strain>
    </source>
</reference>
<dbReference type="PROSITE" id="PS00330">
    <property type="entry name" value="HEMOLYSIN_CALCIUM"/>
    <property type="match status" value="5"/>
</dbReference>
<dbReference type="InterPro" id="IPR050557">
    <property type="entry name" value="RTX_toxin/Mannuronan_C5-epim"/>
</dbReference>
<protein>
    <recommendedName>
        <fullName evidence="7">Calcium-binding protein</fullName>
    </recommendedName>
</protein>
<keyword evidence="3" id="KW-0106">Calcium</keyword>
<proteinExistence type="predicted"/>
<feature type="region of interest" description="Disordered" evidence="4">
    <location>
        <begin position="1"/>
        <end position="46"/>
    </location>
</feature>
<name>A0ABV3T915_9GAMM</name>
<feature type="non-terminal residue" evidence="5">
    <location>
        <position position="1"/>
    </location>
</feature>
<dbReference type="InterPro" id="IPR011049">
    <property type="entry name" value="Serralysin-like_metalloprot_C"/>
</dbReference>
<evidence type="ECO:0000256" key="3">
    <source>
        <dbReference type="ARBA" id="ARBA00022837"/>
    </source>
</evidence>
<dbReference type="SUPFAM" id="SSF51120">
    <property type="entry name" value="beta-Roll"/>
    <property type="match status" value="2"/>
</dbReference>
<dbReference type="InterPro" id="IPR018511">
    <property type="entry name" value="Hemolysin-typ_Ca-bd_CS"/>
</dbReference>
<keyword evidence="6" id="KW-1185">Reference proteome</keyword>
<keyword evidence="2" id="KW-0964">Secreted</keyword>
<organism evidence="5 6">
    <name type="scientific">Spiribacter insolitus</name>
    <dbReference type="NCBI Taxonomy" id="3122417"/>
    <lineage>
        <taxon>Bacteria</taxon>
        <taxon>Pseudomonadati</taxon>
        <taxon>Pseudomonadota</taxon>
        <taxon>Gammaproteobacteria</taxon>
        <taxon>Chromatiales</taxon>
        <taxon>Ectothiorhodospiraceae</taxon>
        <taxon>Spiribacter</taxon>
    </lineage>
</organism>
<comment type="subcellular location">
    <subcellularLocation>
        <location evidence="1">Secreted</location>
    </subcellularLocation>
</comment>
<gene>
    <name evidence="5" type="ORF">V6X30_09745</name>
</gene>